<organism evidence="1">
    <name type="scientific">Lysobacter firmicutimachus</name>
    <dbReference type="NCBI Taxonomy" id="1792846"/>
    <lineage>
        <taxon>Bacteria</taxon>
        <taxon>Pseudomonadati</taxon>
        <taxon>Pseudomonadota</taxon>
        <taxon>Gammaproteobacteria</taxon>
        <taxon>Lysobacterales</taxon>
        <taxon>Lysobacteraceae</taxon>
        <taxon>Lysobacter</taxon>
    </lineage>
</organism>
<gene>
    <name evidence="1" type="ORF">ABU614_03255</name>
</gene>
<dbReference type="AlphaFoldDB" id="A0AAU8MV28"/>
<dbReference type="RefSeq" id="WP_363799054.1">
    <property type="nucleotide sequence ID" value="NZ_CP159925.1"/>
</dbReference>
<name>A0AAU8MV28_9GAMM</name>
<reference evidence="1" key="1">
    <citation type="submission" date="2024-06" db="EMBL/GenBank/DDBJ databases">
        <authorList>
            <person name="Li S."/>
        </authorList>
    </citation>
    <scope>NUCLEOTIDE SEQUENCE</scope>
    <source>
        <strain evidence="1">SR10</strain>
    </source>
</reference>
<proteinExistence type="predicted"/>
<dbReference type="EMBL" id="CP159925">
    <property type="protein sequence ID" value="XCO75825.1"/>
    <property type="molecule type" value="Genomic_DNA"/>
</dbReference>
<protein>
    <submittedName>
        <fullName evidence="1">Uncharacterized protein</fullName>
    </submittedName>
</protein>
<accession>A0AAU8MV28</accession>
<evidence type="ECO:0000313" key="1">
    <source>
        <dbReference type="EMBL" id="XCO75825.1"/>
    </source>
</evidence>
<sequence>MAYFALPAIKLPRYRFDYGSRLDAILPVDAPGVSASASLILPVSYRRRDGGSQTEVQATVEVVQGLPLSLLGLFGGGADVRQRALGTLALFVQALQSMERRNPLAALAAGADRRRYRRGECAAENLYIACQCLVGPLGLDALGGAPATDPVLYRSVRRALERLQRMARNDAPASALRSLMPALSYFNGRIYDAGVYTPLDDACRMRSLALQRLRVAPGGESRYLQWIAMSLRSLEQQGIAHAQIGVDPDQVAAANAVVAAYNGVRQTAYKLLVRVAPGAGPGGLAEQLRARVLPVFQDPGLSEAIGIDLRGCGVGDYRVWLDFLAAQSTSLSQCFGAAADARALQLCNRVACADGAGLAADNRSAIGYAMAYAPRLPDAGFYAAYADRISAALAPGRADIAPLGVFDTLFGATTLSIDGLILRRYEAGSERSRGLVAEAGRRDTMALCRALDRPLPAAAVSLPPASTPQSAYATLTAAQYPFGFRLGQACHYRGYVGARYPLLAFDTRLDEGAPACIGQSGSVRPGYVDTDALQALGDRLAFTGLQALEPTQIDALMDLVRGADSLADLLSQGQNVLQPMLAAALAPIGPALSSDQGYAAFAALVEAMVGDSALRSLWFDALARALNLFINWRAYLLASGGQGATHADVQDAFLRTVLLLAYALVPLDAGAGAQSQVGTQLQQLVGAVAAAYWQTSVGPLAANTDARTSTATIAGYKAPASVVTVTRNAAPA</sequence>